<reference evidence="2 3" key="1">
    <citation type="submission" date="2021-06" db="EMBL/GenBank/DDBJ databases">
        <authorList>
            <person name="Kallberg Y."/>
            <person name="Tangrot J."/>
            <person name="Rosling A."/>
        </authorList>
    </citation>
    <scope>NUCLEOTIDE SEQUENCE [LARGE SCALE GENOMIC DNA]</scope>
    <source>
        <strain evidence="2 3">120-4 pot B 10/14</strain>
    </source>
</reference>
<feature type="compositionally biased region" description="Basic residues" evidence="1">
    <location>
        <begin position="1"/>
        <end position="31"/>
    </location>
</feature>
<protein>
    <submittedName>
        <fullName evidence="2">19074_t:CDS:1</fullName>
    </submittedName>
</protein>
<keyword evidence="3" id="KW-1185">Reference proteome</keyword>
<proteinExistence type="predicted"/>
<evidence type="ECO:0000313" key="3">
    <source>
        <dbReference type="Proteomes" id="UP000789901"/>
    </source>
</evidence>
<feature type="compositionally biased region" description="Polar residues" evidence="1">
    <location>
        <begin position="32"/>
        <end position="41"/>
    </location>
</feature>
<sequence length="41" mass="5083">MHFRGKHGHEKKLARHRMKRRKTFTRMRKQSKSQACFKTAR</sequence>
<dbReference type="EMBL" id="CAJVQB010069441">
    <property type="protein sequence ID" value="CAG8842576.1"/>
    <property type="molecule type" value="Genomic_DNA"/>
</dbReference>
<feature type="non-terminal residue" evidence="2">
    <location>
        <position position="41"/>
    </location>
</feature>
<name>A0ABN7WXD8_GIGMA</name>
<organism evidence="2 3">
    <name type="scientific">Gigaspora margarita</name>
    <dbReference type="NCBI Taxonomy" id="4874"/>
    <lineage>
        <taxon>Eukaryota</taxon>
        <taxon>Fungi</taxon>
        <taxon>Fungi incertae sedis</taxon>
        <taxon>Mucoromycota</taxon>
        <taxon>Glomeromycotina</taxon>
        <taxon>Glomeromycetes</taxon>
        <taxon>Diversisporales</taxon>
        <taxon>Gigasporaceae</taxon>
        <taxon>Gigaspora</taxon>
    </lineage>
</organism>
<feature type="region of interest" description="Disordered" evidence="1">
    <location>
        <begin position="1"/>
        <end position="41"/>
    </location>
</feature>
<evidence type="ECO:0000256" key="1">
    <source>
        <dbReference type="SAM" id="MobiDB-lite"/>
    </source>
</evidence>
<evidence type="ECO:0000313" key="2">
    <source>
        <dbReference type="EMBL" id="CAG8842576.1"/>
    </source>
</evidence>
<comment type="caution">
    <text evidence="2">The sequence shown here is derived from an EMBL/GenBank/DDBJ whole genome shotgun (WGS) entry which is preliminary data.</text>
</comment>
<gene>
    <name evidence="2" type="ORF">GMARGA_LOCUS36061</name>
</gene>
<accession>A0ABN7WXD8</accession>
<dbReference type="Proteomes" id="UP000789901">
    <property type="component" value="Unassembled WGS sequence"/>
</dbReference>